<feature type="transmembrane region" description="Helical" evidence="1">
    <location>
        <begin position="44"/>
        <end position="66"/>
    </location>
</feature>
<keyword evidence="1" id="KW-1133">Transmembrane helix</keyword>
<dbReference type="Gene3D" id="1.20.1250.20">
    <property type="entry name" value="MFS general substrate transporter like domains"/>
    <property type="match status" value="1"/>
</dbReference>
<keyword evidence="1" id="KW-0812">Transmembrane</keyword>
<sequence length="171" mass="18930">MRAVAFLFLGLLIISNLTIRSRLPPKPTPFAFNQFWVPFKELPFLPVALGTFFFFWGFLMPTNFIILQAVHDGMSLRLSGYLLAILNALSVISIIFPGWLGDRLGRFNVIVSTTYLTSIIVPALWISGHGNAPLIVFVSLVGFTSGTFVSIVNAAYPSHLHQLVFRKADSG</sequence>
<dbReference type="RefSeq" id="XP_001270363.1">
    <property type="nucleotide sequence ID" value="XM_001270362.1"/>
</dbReference>
<keyword evidence="3" id="KW-1185">Reference proteome</keyword>
<reference evidence="2 3" key="1">
    <citation type="journal article" date="2008" name="PLoS Genet.">
        <title>Genomic islands in the pathogenic filamentous fungus Aspergillus fumigatus.</title>
        <authorList>
            <person name="Fedorova N.D."/>
            <person name="Khaldi N."/>
            <person name="Joardar V.S."/>
            <person name="Maiti R."/>
            <person name="Amedeo P."/>
            <person name="Anderson M.J."/>
            <person name="Crabtree J."/>
            <person name="Silva J.C."/>
            <person name="Badger J.H."/>
            <person name="Albarraq A."/>
            <person name="Angiuoli S."/>
            <person name="Bussey H."/>
            <person name="Bowyer P."/>
            <person name="Cotty P.J."/>
            <person name="Dyer P.S."/>
            <person name="Egan A."/>
            <person name="Galens K."/>
            <person name="Fraser-Liggett C.M."/>
            <person name="Haas B.J."/>
            <person name="Inman J.M."/>
            <person name="Kent R."/>
            <person name="Lemieux S."/>
            <person name="Malavazi I."/>
            <person name="Orvis J."/>
            <person name="Roemer T."/>
            <person name="Ronning C.M."/>
            <person name="Sundaram J.P."/>
            <person name="Sutton G."/>
            <person name="Turner G."/>
            <person name="Venter J.C."/>
            <person name="White O.R."/>
            <person name="Whitty B.R."/>
            <person name="Youngman P."/>
            <person name="Wolfe K.H."/>
            <person name="Goldman G.H."/>
            <person name="Wortman J.R."/>
            <person name="Jiang B."/>
            <person name="Denning D.W."/>
            <person name="Nierman W.C."/>
        </authorList>
    </citation>
    <scope>NUCLEOTIDE SEQUENCE [LARGE SCALE GENOMIC DNA]</scope>
    <source>
        <strain evidence="3">ATCC 1007 / CBS 513.65 / DSM 816 / NCTC 3887 / NRRL 1</strain>
    </source>
</reference>
<dbReference type="GeneID" id="4702150"/>
<dbReference type="AlphaFoldDB" id="A1CN00"/>
<dbReference type="SUPFAM" id="SSF103473">
    <property type="entry name" value="MFS general substrate transporter"/>
    <property type="match status" value="1"/>
</dbReference>
<dbReference type="KEGG" id="act:ACLA_098790"/>
<gene>
    <name evidence="2" type="ORF">ACLA_098790</name>
</gene>
<organism evidence="2 3">
    <name type="scientific">Aspergillus clavatus (strain ATCC 1007 / CBS 513.65 / DSM 816 / NCTC 3887 / NRRL 1 / QM 1276 / 107)</name>
    <dbReference type="NCBI Taxonomy" id="344612"/>
    <lineage>
        <taxon>Eukaryota</taxon>
        <taxon>Fungi</taxon>
        <taxon>Dikarya</taxon>
        <taxon>Ascomycota</taxon>
        <taxon>Pezizomycotina</taxon>
        <taxon>Eurotiomycetes</taxon>
        <taxon>Eurotiomycetidae</taxon>
        <taxon>Eurotiales</taxon>
        <taxon>Aspergillaceae</taxon>
        <taxon>Aspergillus</taxon>
        <taxon>Aspergillus subgen. Fumigati</taxon>
    </lineage>
</organism>
<proteinExistence type="predicted"/>
<dbReference type="HOGENOM" id="CLU_1562509_0_0_1"/>
<feature type="transmembrane region" description="Helical" evidence="1">
    <location>
        <begin position="78"/>
        <end position="100"/>
    </location>
</feature>
<name>A1CN00_ASPCL</name>
<dbReference type="EMBL" id="DS027058">
    <property type="protein sequence ID" value="EAW08937.1"/>
    <property type="molecule type" value="Genomic_DNA"/>
</dbReference>
<dbReference type="VEuPathDB" id="FungiDB:ACLA_098790"/>
<accession>A1CN00</accession>
<dbReference type="eggNOG" id="KOG2504">
    <property type="taxonomic scope" value="Eukaryota"/>
</dbReference>
<evidence type="ECO:0000313" key="2">
    <source>
        <dbReference type="EMBL" id="EAW08937.1"/>
    </source>
</evidence>
<dbReference type="OrthoDB" id="5667at2759"/>
<feature type="transmembrane region" description="Helical" evidence="1">
    <location>
        <begin position="106"/>
        <end position="127"/>
    </location>
</feature>
<dbReference type="Proteomes" id="UP000006701">
    <property type="component" value="Unassembled WGS sequence"/>
</dbReference>
<dbReference type="InterPro" id="IPR036259">
    <property type="entry name" value="MFS_trans_sf"/>
</dbReference>
<evidence type="ECO:0008006" key="4">
    <source>
        <dbReference type="Google" id="ProtNLM"/>
    </source>
</evidence>
<keyword evidence="1" id="KW-0472">Membrane</keyword>
<evidence type="ECO:0000313" key="3">
    <source>
        <dbReference type="Proteomes" id="UP000006701"/>
    </source>
</evidence>
<evidence type="ECO:0000256" key="1">
    <source>
        <dbReference type="SAM" id="Phobius"/>
    </source>
</evidence>
<feature type="transmembrane region" description="Helical" evidence="1">
    <location>
        <begin position="134"/>
        <end position="156"/>
    </location>
</feature>
<protein>
    <recommendedName>
        <fullName evidence="4">Major facilitator superfamily (MFS) profile domain-containing protein</fullName>
    </recommendedName>
</protein>